<protein>
    <submittedName>
        <fullName evidence="3">LPXTG-motif cell wall anchor domain-containing protein</fullName>
    </submittedName>
</protein>
<feature type="chain" id="PRO_5008744767" evidence="2">
    <location>
        <begin position="30"/>
        <end position="103"/>
    </location>
</feature>
<dbReference type="STRING" id="47866.GA0074694_1527"/>
<dbReference type="Proteomes" id="UP000198906">
    <property type="component" value="Unassembled WGS sequence"/>
</dbReference>
<accession>A0A1C6RG91</accession>
<feature type="transmembrane region" description="Helical" evidence="1">
    <location>
        <begin position="75"/>
        <end position="93"/>
    </location>
</feature>
<gene>
    <name evidence="3" type="ORF">GA0074694_1527</name>
</gene>
<reference evidence="4" key="1">
    <citation type="submission" date="2016-06" db="EMBL/GenBank/DDBJ databases">
        <authorList>
            <person name="Varghese N."/>
        </authorList>
    </citation>
    <scope>NUCLEOTIDE SEQUENCE [LARGE SCALE GENOMIC DNA]</scope>
    <source>
        <strain evidence="4">DSM 46123</strain>
    </source>
</reference>
<proteinExistence type="predicted"/>
<sequence>MLNPHARRLLAGLGVVAALVATPASPASADLSDVKIDFYFPDVTATVLVNAAGGGGGGTGDGDGGLPVTGVQTGLIVGVGGLLLALGVGGFVLSRRRRTRFVA</sequence>
<feature type="signal peptide" evidence="2">
    <location>
        <begin position="1"/>
        <end position="29"/>
    </location>
</feature>
<dbReference type="EMBL" id="FMHU01000001">
    <property type="protein sequence ID" value="SCL16183.1"/>
    <property type="molecule type" value="Genomic_DNA"/>
</dbReference>
<keyword evidence="1" id="KW-0812">Transmembrane</keyword>
<evidence type="ECO:0000313" key="3">
    <source>
        <dbReference type="EMBL" id="SCL16183.1"/>
    </source>
</evidence>
<evidence type="ECO:0000256" key="1">
    <source>
        <dbReference type="SAM" id="Phobius"/>
    </source>
</evidence>
<dbReference type="RefSeq" id="WP_091454495.1">
    <property type="nucleotide sequence ID" value="NZ_FMHU01000001.1"/>
</dbReference>
<dbReference type="NCBIfam" id="TIGR01167">
    <property type="entry name" value="LPXTG_anchor"/>
    <property type="match status" value="1"/>
</dbReference>
<evidence type="ECO:0000256" key="2">
    <source>
        <dbReference type="SAM" id="SignalP"/>
    </source>
</evidence>
<keyword evidence="4" id="KW-1185">Reference proteome</keyword>
<evidence type="ECO:0000313" key="4">
    <source>
        <dbReference type="Proteomes" id="UP000198906"/>
    </source>
</evidence>
<organism evidence="3 4">
    <name type="scientific">Micromonospora inyonensis</name>
    <dbReference type="NCBI Taxonomy" id="47866"/>
    <lineage>
        <taxon>Bacteria</taxon>
        <taxon>Bacillati</taxon>
        <taxon>Actinomycetota</taxon>
        <taxon>Actinomycetes</taxon>
        <taxon>Micromonosporales</taxon>
        <taxon>Micromonosporaceae</taxon>
        <taxon>Micromonospora</taxon>
    </lineage>
</organism>
<keyword evidence="1" id="KW-0472">Membrane</keyword>
<dbReference type="AlphaFoldDB" id="A0A1C6RG91"/>
<name>A0A1C6RG91_9ACTN</name>
<keyword evidence="2" id="KW-0732">Signal</keyword>
<keyword evidence="1" id="KW-1133">Transmembrane helix</keyword>